<feature type="transmembrane region" description="Helical" evidence="1">
    <location>
        <begin position="115"/>
        <end position="134"/>
    </location>
</feature>
<accession>A0A1I4E376</accession>
<proteinExistence type="predicted"/>
<dbReference type="EMBL" id="FOTC01000002">
    <property type="protein sequence ID" value="SFL00202.1"/>
    <property type="molecule type" value="Genomic_DNA"/>
</dbReference>
<keyword evidence="1" id="KW-1133">Transmembrane helix</keyword>
<keyword evidence="3" id="KW-1185">Reference proteome</keyword>
<evidence type="ECO:0000256" key="1">
    <source>
        <dbReference type="SAM" id="Phobius"/>
    </source>
</evidence>
<sequence>MSKVVNSSLRPTASGVERFLGLSLLTLLGVYVLGAVSSNVLPTLDAVGVVSVHLALVVAALFPLAVVGHAVVGRLWSTLTRPRRVETVTATVVVALYCLAAGLQLAALLPEDAILVLYGAAVASLLVLVGLVVGR</sequence>
<protein>
    <submittedName>
        <fullName evidence="2">Uncharacterized protein</fullName>
    </submittedName>
</protein>
<name>A0A1I4E376_9EURY</name>
<keyword evidence="1" id="KW-0472">Membrane</keyword>
<reference evidence="3" key="1">
    <citation type="submission" date="2016-10" db="EMBL/GenBank/DDBJ databases">
        <authorList>
            <person name="Varghese N."/>
            <person name="Submissions S."/>
        </authorList>
    </citation>
    <scope>NUCLEOTIDE SEQUENCE [LARGE SCALE GENOMIC DNA]</scope>
    <source>
        <strain evidence="3">CGMCC 1.7738</strain>
    </source>
</reference>
<evidence type="ECO:0000313" key="3">
    <source>
        <dbReference type="Proteomes" id="UP000199607"/>
    </source>
</evidence>
<evidence type="ECO:0000313" key="2">
    <source>
        <dbReference type="EMBL" id="SFL00202.1"/>
    </source>
</evidence>
<dbReference type="AlphaFoldDB" id="A0A1I4E376"/>
<dbReference type="RefSeq" id="WP_089868721.1">
    <property type="nucleotide sequence ID" value="NZ_FOTC01000002.1"/>
</dbReference>
<feature type="transmembrane region" description="Helical" evidence="1">
    <location>
        <begin position="88"/>
        <end position="109"/>
    </location>
</feature>
<gene>
    <name evidence="2" type="ORF">SAMN04487950_1865</name>
</gene>
<organism evidence="2 3">
    <name type="scientific">Halogranum rubrum</name>
    <dbReference type="NCBI Taxonomy" id="553466"/>
    <lineage>
        <taxon>Archaea</taxon>
        <taxon>Methanobacteriati</taxon>
        <taxon>Methanobacteriota</taxon>
        <taxon>Stenosarchaea group</taxon>
        <taxon>Halobacteria</taxon>
        <taxon>Halobacteriales</taxon>
        <taxon>Haloferacaceae</taxon>
    </lineage>
</organism>
<dbReference type="Proteomes" id="UP000199607">
    <property type="component" value="Unassembled WGS sequence"/>
</dbReference>
<keyword evidence="1" id="KW-0812">Transmembrane</keyword>
<feature type="transmembrane region" description="Helical" evidence="1">
    <location>
        <begin position="50"/>
        <end position="76"/>
    </location>
</feature>